<dbReference type="EMBL" id="AZGY01000010">
    <property type="protein sequence ID" value="KZZ94916.1"/>
    <property type="molecule type" value="Genomic_DNA"/>
</dbReference>
<evidence type="ECO:0000256" key="1">
    <source>
        <dbReference type="SAM" id="MobiDB-lite"/>
    </source>
</evidence>
<accession>A0A168B7R3</accession>
<dbReference type="Proteomes" id="UP000078544">
    <property type="component" value="Unassembled WGS sequence"/>
</dbReference>
<evidence type="ECO:0000313" key="2">
    <source>
        <dbReference type="EMBL" id="KZZ94916.1"/>
    </source>
</evidence>
<feature type="region of interest" description="Disordered" evidence="1">
    <location>
        <begin position="110"/>
        <end position="132"/>
    </location>
</feature>
<protein>
    <submittedName>
        <fullName evidence="2">Uncharacterized protein</fullName>
    </submittedName>
</protein>
<gene>
    <name evidence="2" type="ORF">AAL_05027</name>
</gene>
<feature type="compositionally biased region" description="Low complexity" evidence="1">
    <location>
        <begin position="112"/>
        <end position="132"/>
    </location>
</feature>
<organism evidence="2 3">
    <name type="scientific">Moelleriella libera RCEF 2490</name>
    <dbReference type="NCBI Taxonomy" id="1081109"/>
    <lineage>
        <taxon>Eukaryota</taxon>
        <taxon>Fungi</taxon>
        <taxon>Dikarya</taxon>
        <taxon>Ascomycota</taxon>
        <taxon>Pezizomycotina</taxon>
        <taxon>Sordariomycetes</taxon>
        <taxon>Hypocreomycetidae</taxon>
        <taxon>Hypocreales</taxon>
        <taxon>Clavicipitaceae</taxon>
        <taxon>Moelleriella</taxon>
    </lineage>
</organism>
<name>A0A168B7R3_9HYPO</name>
<evidence type="ECO:0000313" key="3">
    <source>
        <dbReference type="Proteomes" id="UP000078544"/>
    </source>
</evidence>
<comment type="caution">
    <text evidence="2">The sequence shown here is derived from an EMBL/GenBank/DDBJ whole genome shotgun (WGS) entry which is preliminary data.</text>
</comment>
<keyword evidence="3" id="KW-1185">Reference proteome</keyword>
<proteinExistence type="predicted"/>
<dbReference type="AlphaFoldDB" id="A0A168B7R3"/>
<reference evidence="2 3" key="1">
    <citation type="journal article" date="2016" name="Genome Biol. Evol.">
        <title>Divergent and convergent evolution of fungal pathogenicity.</title>
        <authorList>
            <person name="Shang Y."/>
            <person name="Xiao G."/>
            <person name="Zheng P."/>
            <person name="Cen K."/>
            <person name="Zhan S."/>
            <person name="Wang C."/>
        </authorList>
    </citation>
    <scope>NUCLEOTIDE SEQUENCE [LARGE SCALE GENOMIC DNA]</scope>
    <source>
        <strain evidence="2 3">RCEF 2490</strain>
    </source>
</reference>
<sequence>MPRRTLFIACSTRTRAFPLFLSPSPEPTQKPAMSFSYFQPPIFAAQPATVLQPAVWIPTTAPPPPPPPSFYTIVQTPSVLAPVPMTGAVCVSVPVMTVVCPPPCSALPAPSPAAERSTSASGPPTSSSPPARRPLLCIRYMFYGTDHGTSTSGGGSGPGSGSGILLLSFGCCTVLRDVLYTEVPTGARLLRDAAMLLGEQQQQWRIQMARVVVVREGRSVVLSAAAAGAGVVLTDDVLGVVALSADGGANAEAEAELARVLGADRTTTMTAVVVVVVVISGPAPDGNGQVEAVAEAQPQAVENETEA</sequence>